<keyword evidence="3" id="KW-1185">Reference proteome</keyword>
<dbReference type="PANTHER" id="PTHR24148">
    <property type="entry name" value="ANKYRIN REPEAT DOMAIN-CONTAINING PROTEIN 39 HOMOLOG-RELATED"/>
    <property type="match status" value="1"/>
</dbReference>
<accession>A0A2J6TXF7</accession>
<dbReference type="InterPro" id="IPR052895">
    <property type="entry name" value="HetReg/Transcr_Mod"/>
</dbReference>
<dbReference type="GeneID" id="36594365"/>
<dbReference type="Pfam" id="PF06985">
    <property type="entry name" value="HET"/>
    <property type="match status" value="1"/>
</dbReference>
<proteinExistence type="predicted"/>
<dbReference type="Proteomes" id="UP000235371">
    <property type="component" value="Unassembled WGS sequence"/>
</dbReference>
<dbReference type="PANTHER" id="PTHR24148:SF73">
    <property type="entry name" value="HET DOMAIN PROTEIN (AFU_ORTHOLOGUE AFUA_8G01020)"/>
    <property type="match status" value="1"/>
</dbReference>
<dbReference type="RefSeq" id="XP_024744620.1">
    <property type="nucleotide sequence ID" value="XM_024886288.1"/>
</dbReference>
<gene>
    <name evidence="2" type="ORF">K444DRAFT_658677</name>
</gene>
<dbReference type="InParanoid" id="A0A2J6TXF7"/>
<evidence type="ECO:0000313" key="3">
    <source>
        <dbReference type="Proteomes" id="UP000235371"/>
    </source>
</evidence>
<dbReference type="EMBL" id="KZ613740">
    <property type="protein sequence ID" value="PMD67716.1"/>
    <property type="molecule type" value="Genomic_DNA"/>
</dbReference>
<evidence type="ECO:0000313" key="2">
    <source>
        <dbReference type="EMBL" id="PMD67716.1"/>
    </source>
</evidence>
<dbReference type="Pfam" id="PF26639">
    <property type="entry name" value="Het-6_barrel"/>
    <property type="match status" value="1"/>
</dbReference>
<reference evidence="2 3" key="1">
    <citation type="submission" date="2016-04" db="EMBL/GenBank/DDBJ databases">
        <title>A degradative enzymes factory behind the ericoid mycorrhizal symbiosis.</title>
        <authorList>
            <consortium name="DOE Joint Genome Institute"/>
            <person name="Martino E."/>
            <person name="Morin E."/>
            <person name="Grelet G."/>
            <person name="Kuo A."/>
            <person name="Kohler A."/>
            <person name="Daghino S."/>
            <person name="Barry K."/>
            <person name="Choi C."/>
            <person name="Cichocki N."/>
            <person name="Clum A."/>
            <person name="Copeland A."/>
            <person name="Hainaut M."/>
            <person name="Haridas S."/>
            <person name="Labutti K."/>
            <person name="Lindquist E."/>
            <person name="Lipzen A."/>
            <person name="Khouja H.-R."/>
            <person name="Murat C."/>
            <person name="Ohm R."/>
            <person name="Olson A."/>
            <person name="Spatafora J."/>
            <person name="Veneault-Fourrey C."/>
            <person name="Henrissat B."/>
            <person name="Grigoriev I."/>
            <person name="Martin F."/>
            <person name="Perotto S."/>
        </authorList>
    </citation>
    <scope>NUCLEOTIDE SEQUENCE [LARGE SCALE GENOMIC DNA]</scope>
    <source>
        <strain evidence="2 3">E</strain>
    </source>
</reference>
<name>A0A2J6TXF7_9HELO</name>
<feature type="domain" description="Heterokaryon incompatibility" evidence="1">
    <location>
        <begin position="113"/>
        <end position="259"/>
    </location>
</feature>
<dbReference type="OrthoDB" id="2157530at2759"/>
<protein>
    <submittedName>
        <fullName evidence="2">HET-domain-containing protein</fullName>
    </submittedName>
</protein>
<dbReference type="STRING" id="1095630.A0A2J6TXF7"/>
<sequence length="694" mass="78526">MEYRPLDTAKNEIRLLKILPPKSRSLVNQPRDMIHCILEHVSLDDYSEEYKSNSINRGTSWPENFVEACAREGITTPFDEGKAGTCPPLSFVYVSLVALSSLHGWHRWKWGDYFALSYCWGDSEDSRQIIVNGHEVRVTKNLHDFLETIYSHTLANSSCGIWIDAICINQNNIVEKNEQVKRMAAIYYQAFTTLAWIGLESNDSNMALAKLHSICNGDDSYMADSGKILEGLTLEEEPLDAIRALLDRPYWNRLWVIQEIAWSNLTLTIVCGNYAMKWSSFANAVGALLSIYRTVNSENPGGRGVIANSLRPADLMHIVDLSIQHIQTRLIPLHSTENIRKGLFDAVRQAQQTDPKDKIYGILSLLPPKVGSEINPNYSLPVKEVYIDFMKACISGTLNLEILRESQSCQVRRLANWPSWLPDFRDEVKRNFDFYNVVPYHASRYSEMDIRFDDSNCLHVRGVVIDAVDSLGFDFPSFLSILSSLKVVECDIDDDFAFKDGRHLVQPTQSLGLNPYQDEEELRTAFWHTLVAGRSAAGDLSLNNCAAVLDIPIFSFGRNTLTAQCVHFESFRKYNSHLKVGGRRFEDFFPLFETSGEPPSHKLVQEIMHRVSVLMAGRKFLVTGNGYLGLAPNTSKKDDIIAVLFGCTTPMVLRPIADKRYEVVGEAYVHGFMEGEAMDDLANGYFQAEMLDLY</sequence>
<dbReference type="AlphaFoldDB" id="A0A2J6TXF7"/>
<evidence type="ECO:0000259" key="1">
    <source>
        <dbReference type="Pfam" id="PF06985"/>
    </source>
</evidence>
<dbReference type="InterPro" id="IPR010730">
    <property type="entry name" value="HET"/>
</dbReference>
<organism evidence="2 3">
    <name type="scientific">Hyaloscypha bicolor E</name>
    <dbReference type="NCBI Taxonomy" id="1095630"/>
    <lineage>
        <taxon>Eukaryota</taxon>
        <taxon>Fungi</taxon>
        <taxon>Dikarya</taxon>
        <taxon>Ascomycota</taxon>
        <taxon>Pezizomycotina</taxon>
        <taxon>Leotiomycetes</taxon>
        <taxon>Helotiales</taxon>
        <taxon>Hyaloscyphaceae</taxon>
        <taxon>Hyaloscypha</taxon>
        <taxon>Hyaloscypha bicolor</taxon>
    </lineage>
</organism>